<keyword evidence="2" id="KW-0805">Transcription regulation</keyword>
<dbReference type="PANTHER" id="PTHR31140:SF70">
    <property type="entry name" value="B3 DOMAIN-CONTAINING PROTEIN OS11G0156000"/>
    <property type="match status" value="1"/>
</dbReference>
<sequence>MSIPIFYGGATTFNYNFYNKKEQELLEEQLVINNQFYYEIPKEPLFEKLLTPSDVGKLNRLVIPKQHAERNFPMNGDRDNGIMLSFEDEVGKLWTFRYSYWGSSQSYVLTKGWSGYVKDKGLDAGDSVLFGRHRENGRLFVGWRRKNGEVSGGGWWSRHGGSSSAYCPRTGRSGNPKKLRLFGVNMEWGSEPSAQEGSSMSSQGRAHQHLCGRCCMNHRTPLEEDNVNFSGGHVHWRG</sequence>
<dbReference type="InterPro" id="IPR003340">
    <property type="entry name" value="B3_DNA-bd"/>
</dbReference>
<dbReference type="STRING" id="429701.A0A2G9H9J3"/>
<dbReference type="Pfam" id="PF02362">
    <property type="entry name" value="B3"/>
    <property type="match status" value="1"/>
</dbReference>
<dbReference type="EMBL" id="NKXS01002333">
    <property type="protein sequence ID" value="PIN14184.1"/>
    <property type="molecule type" value="Genomic_DNA"/>
</dbReference>
<reference evidence="8" key="1">
    <citation type="journal article" date="2018" name="Gigascience">
        <title>Genome assembly of the Pink Ipe (Handroanthus impetiginosus, Bignoniaceae), a highly valued, ecologically keystone Neotropical timber forest tree.</title>
        <authorList>
            <person name="Silva-Junior O.B."/>
            <person name="Grattapaglia D."/>
            <person name="Novaes E."/>
            <person name="Collevatti R.G."/>
        </authorList>
    </citation>
    <scope>NUCLEOTIDE SEQUENCE [LARGE SCALE GENOMIC DNA]</scope>
    <source>
        <strain evidence="8">cv. UFG-1</strain>
    </source>
</reference>
<dbReference type="SMART" id="SM01019">
    <property type="entry name" value="B3"/>
    <property type="match status" value="1"/>
</dbReference>
<dbReference type="CDD" id="cd10017">
    <property type="entry name" value="B3_DNA"/>
    <property type="match status" value="1"/>
</dbReference>
<evidence type="ECO:0000313" key="8">
    <source>
        <dbReference type="Proteomes" id="UP000231279"/>
    </source>
</evidence>
<protein>
    <recommendedName>
        <fullName evidence="6">TF-B3 domain-containing protein</fullName>
    </recommendedName>
</protein>
<comment type="caution">
    <text evidence="7">The sequence shown here is derived from an EMBL/GenBank/DDBJ whole genome shotgun (WGS) entry which is preliminary data.</text>
</comment>
<accession>A0A2G9H9J3</accession>
<gene>
    <name evidence="7" type="ORF">CDL12_13190</name>
</gene>
<name>A0A2G9H9J3_9LAMI</name>
<organism evidence="7 8">
    <name type="scientific">Handroanthus impetiginosus</name>
    <dbReference type="NCBI Taxonomy" id="429701"/>
    <lineage>
        <taxon>Eukaryota</taxon>
        <taxon>Viridiplantae</taxon>
        <taxon>Streptophyta</taxon>
        <taxon>Embryophyta</taxon>
        <taxon>Tracheophyta</taxon>
        <taxon>Spermatophyta</taxon>
        <taxon>Magnoliopsida</taxon>
        <taxon>eudicotyledons</taxon>
        <taxon>Gunneridae</taxon>
        <taxon>Pentapetalae</taxon>
        <taxon>asterids</taxon>
        <taxon>lamiids</taxon>
        <taxon>Lamiales</taxon>
        <taxon>Bignoniaceae</taxon>
        <taxon>Crescentiina</taxon>
        <taxon>Tabebuia alliance</taxon>
        <taxon>Handroanthus</taxon>
    </lineage>
</organism>
<dbReference type="InterPro" id="IPR015300">
    <property type="entry name" value="DNA-bd_pseudobarrel_sf"/>
</dbReference>
<dbReference type="GO" id="GO:0005634">
    <property type="term" value="C:nucleus"/>
    <property type="evidence" value="ECO:0007669"/>
    <property type="project" value="UniProtKB-SubCell"/>
</dbReference>
<dbReference type="InterPro" id="IPR044800">
    <property type="entry name" value="LEC2-like"/>
</dbReference>
<evidence type="ECO:0000256" key="1">
    <source>
        <dbReference type="ARBA" id="ARBA00004123"/>
    </source>
</evidence>
<dbReference type="SUPFAM" id="SSF101936">
    <property type="entry name" value="DNA-binding pseudobarrel domain"/>
    <property type="match status" value="1"/>
</dbReference>
<dbReference type="AlphaFoldDB" id="A0A2G9H9J3"/>
<proteinExistence type="predicted"/>
<comment type="subcellular location">
    <subcellularLocation>
        <location evidence="1">Nucleus</location>
    </subcellularLocation>
</comment>
<feature type="domain" description="TF-B3" evidence="6">
    <location>
        <begin position="46"/>
        <end position="147"/>
    </location>
</feature>
<keyword evidence="5" id="KW-0539">Nucleus</keyword>
<dbReference type="PANTHER" id="PTHR31140">
    <property type="entry name" value="B3 DOMAIN-CONTAINING TRANSCRIPTION FACTOR ABI3"/>
    <property type="match status" value="1"/>
</dbReference>
<evidence type="ECO:0000256" key="3">
    <source>
        <dbReference type="ARBA" id="ARBA00023125"/>
    </source>
</evidence>
<evidence type="ECO:0000256" key="4">
    <source>
        <dbReference type="ARBA" id="ARBA00023163"/>
    </source>
</evidence>
<evidence type="ECO:0000259" key="6">
    <source>
        <dbReference type="PROSITE" id="PS50863"/>
    </source>
</evidence>
<keyword evidence="8" id="KW-1185">Reference proteome</keyword>
<dbReference type="GO" id="GO:0003700">
    <property type="term" value="F:DNA-binding transcription factor activity"/>
    <property type="evidence" value="ECO:0007669"/>
    <property type="project" value="InterPro"/>
</dbReference>
<evidence type="ECO:0000256" key="2">
    <source>
        <dbReference type="ARBA" id="ARBA00023015"/>
    </source>
</evidence>
<keyword evidence="4" id="KW-0804">Transcription</keyword>
<dbReference type="OrthoDB" id="2020802at2759"/>
<dbReference type="PROSITE" id="PS50863">
    <property type="entry name" value="B3"/>
    <property type="match status" value="1"/>
</dbReference>
<dbReference type="GO" id="GO:0003677">
    <property type="term" value="F:DNA binding"/>
    <property type="evidence" value="ECO:0007669"/>
    <property type="project" value="UniProtKB-KW"/>
</dbReference>
<dbReference type="Proteomes" id="UP000231279">
    <property type="component" value="Unassembled WGS sequence"/>
</dbReference>
<evidence type="ECO:0000256" key="5">
    <source>
        <dbReference type="ARBA" id="ARBA00023242"/>
    </source>
</evidence>
<keyword evidence="3" id="KW-0238">DNA-binding</keyword>
<evidence type="ECO:0000313" key="7">
    <source>
        <dbReference type="EMBL" id="PIN14184.1"/>
    </source>
</evidence>
<dbReference type="Gene3D" id="2.40.330.10">
    <property type="entry name" value="DNA-binding pseudobarrel domain"/>
    <property type="match status" value="1"/>
</dbReference>